<evidence type="ECO:0000259" key="3">
    <source>
        <dbReference type="Pfam" id="PF06985"/>
    </source>
</evidence>
<keyword evidence="5" id="KW-1185">Reference proteome</keyword>
<dbReference type="EMBL" id="JACCJC010000038">
    <property type="protein sequence ID" value="KAF6233381.1"/>
    <property type="molecule type" value="Genomic_DNA"/>
</dbReference>
<dbReference type="RefSeq" id="XP_037162799.1">
    <property type="nucleotide sequence ID" value="XM_037310213.1"/>
</dbReference>
<reference evidence="4 5" key="1">
    <citation type="journal article" date="2020" name="Genomics">
        <title>Complete, high-quality genomes from long-read metagenomic sequencing of two wolf lichen thalli reveals enigmatic genome architecture.</title>
        <authorList>
            <person name="McKenzie S.K."/>
            <person name="Walston R.F."/>
            <person name="Allen J.L."/>
        </authorList>
    </citation>
    <scope>NUCLEOTIDE SEQUENCE [LARGE SCALE GENOMIC DNA]</scope>
    <source>
        <strain evidence="4">WasteWater2</strain>
    </source>
</reference>
<dbReference type="PANTHER" id="PTHR39596:SF2">
    <property type="entry name" value="HET DOMAIN PROTEIN (AFU_ORTHOLOGUE AFUA_1G17550)-RELATED"/>
    <property type="match status" value="1"/>
</dbReference>
<name>A0A8H6FRJ8_9LECA</name>
<dbReference type="InterPro" id="IPR010730">
    <property type="entry name" value="HET"/>
</dbReference>
<evidence type="ECO:0000256" key="1">
    <source>
        <dbReference type="SAM" id="Coils"/>
    </source>
</evidence>
<evidence type="ECO:0000313" key="4">
    <source>
        <dbReference type="EMBL" id="KAF6233381.1"/>
    </source>
</evidence>
<dbReference type="OrthoDB" id="2426273at2759"/>
<dbReference type="Proteomes" id="UP000578531">
    <property type="component" value="Unassembled WGS sequence"/>
</dbReference>
<proteinExistence type="predicted"/>
<dbReference type="AlphaFoldDB" id="A0A8H6FRJ8"/>
<dbReference type="Pfam" id="PF06985">
    <property type="entry name" value="HET"/>
    <property type="match status" value="1"/>
</dbReference>
<feature type="coiled-coil region" evidence="1">
    <location>
        <begin position="361"/>
        <end position="395"/>
    </location>
</feature>
<keyword evidence="1" id="KW-0175">Coiled coil</keyword>
<comment type="caution">
    <text evidence="4">The sequence shown here is derived from an EMBL/GenBank/DDBJ whole genome shotgun (WGS) entry which is preliminary data.</text>
</comment>
<sequence>MDHLPYPGSANGRKKTVVPYVCQEDYDGGDFMTYPSRRRGSLPNLHTVGPFPGQLLDSHQMQLASLSKQEIRSFYQTWLFFGLIHEILGSLYVPEDLIYTCEDQHGHTKAVSTSMLAPALDEWVARVQAGRVDSSVTYAHVAQCLCLTHAALSIQAFRSHFDPNIKLSLASLGQTFTYAANKAFNITDIVKNNKCPSTWRRLIDDDYWNGRLLAHGWCVTEVKLILDTTLSLQTLHFLACLDKTNLEHSHQGCDTRQCTAYQNDLEGYQTRHIGKECDCEELSIDAEALYDILKTKALPLIRVRPSQTLGELSIDLVASQPTSRYVALSHVWADGLGNPDANALPRCQLSNLRKLVQELNIAAHSRDTRDHRAKAKDAEEEHEEEEEELLLWCDTLCCPVQPKKAKHLALEYMYRTYRNATHVLVLDASLMQYNVESLDIDEVSMRILTSPWMRRLWTLQEGALPAVTNRLWFQLSHTALNLREFRMNAHEKYLSSISRSGLAGDILKRMGSFANIFVKDNSERPGADLGKVIEALHHRSVSVPSDEPLLIGNLLGIDSAPILNGGDAADALRINRLWRMIPSTRHRIPSNLLFRVGPRLAEPGLKWAPATLLIDNDANIDIQSSESENEQGILTASDGLLVRLHGFRLSLASRAKGLPSRRKGTSQLMKPNTLFMKDDSGSWYLMRRNLLVEQDRFLTDKTLAEIVEEGKKIWVIYPDSQFPRPPGSKAQVSVGLIVEVEPEEEEEVEAEAEAEAEDEDEETAVKKTHAKLHINIVPLKTSTQAWFAVAAAFSAQLASVSLALRNLAAIENGLDEHSSSSSSFLSQTTALEELASEIHQMATNEEAKEAIEAAGNQFDILLTEDLITMMIWGHYVCMRETVPRTQRWCVD</sequence>
<feature type="domain" description="Heterokaryon incompatibility" evidence="3">
    <location>
        <begin position="325"/>
        <end position="426"/>
    </location>
</feature>
<evidence type="ECO:0000313" key="5">
    <source>
        <dbReference type="Proteomes" id="UP000578531"/>
    </source>
</evidence>
<feature type="compositionally biased region" description="Acidic residues" evidence="2">
    <location>
        <begin position="743"/>
        <end position="762"/>
    </location>
</feature>
<dbReference type="GeneID" id="59289969"/>
<protein>
    <recommendedName>
        <fullName evidence="3">Heterokaryon incompatibility domain-containing protein</fullName>
    </recommendedName>
</protein>
<gene>
    <name evidence="4" type="ORF">HO173_008313</name>
</gene>
<organism evidence="4 5">
    <name type="scientific">Letharia columbiana</name>
    <dbReference type="NCBI Taxonomy" id="112416"/>
    <lineage>
        <taxon>Eukaryota</taxon>
        <taxon>Fungi</taxon>
        <taxon>Dikarya</taxon>
        <taxon>Ascomycota</taxon>
        <taxon>Pezizomycotina</taxon>
        <taxon>Lecanoromycetes</taxon>
        <taxon>OSLEUM clade</taxon>
        <taxon>Lecanoromycetidae</taxon>
        <taxon>Lecanorales</taxon>
        <taxon>Lecanorineae</taxon>
        <taxon>Parmeliaceae</taxon>
        <taxon>Letharia</taxon>
    </lineage>
</organism>
<accession>A0A8H6FRJ8</accession>
<dbReference type="PANTHER" id="PTHR39596">
    <property type="match status" value="1"/>
</dbReference>
<feature type="region of interest" description="Disordered" evidence="2">
    <location>
        <begin position="743"/>
        <end position="763"/>
    </location>
</feature>
<evidence type="ECO:0000256" key="2">
    <source>
        <dbReference type="SAM" id="MobiDB-lite"/>
    </source>
</evidence>